<keyword evidence="5 7" id="KW-1133">Transmembrane helix</keyword>
<evidence type="ECO:0000256" key="1">
    <source>
        <dbReference type="ARBA" id="ARBA00004477"/>
    </source>
</evidence>
<comment type="function">
    <text evidence="7">May be involved in the degradation of misfolded endoplasmic reticulum (ER) luminal proteins.</text>
</comment>
<feature type="transmembrane region" description="Helical" evidence="7">
    <location>
        <begin position="18"/>
        <end position="41"/>
    </location>
</feature>
<feature type="region of interest" description="Disordered" evidence="8">
    <location>
        <begin position="223"/>
        <end position="262"/>
    </location>
</feature>
<evidence type="ECO:0000256" key="6">
    <source>
        <dbReference type="ARBA" id="ARBA00023136"/>
    </source>
</evidence>
<comment type="caution">
    <text evidence="9">The sequence shown here is derived from an EMBL/GenBank/DDBJ whole genome shotgun (WGS) entry which is preliminary data.</text>
</comment>
<evidence type="ECO:0000256" key="8">
    <source>
        <dbReference type="SAM" id="MobiDB-lite"/>
    </source>
</evidence>
<feature type="compositionally biased region" description="Low complexity" evidence="8">
    <location>
        <begin position="234"/>
        <end position="244"/>
    </location>
</feature>
<evidence type="ECO:0000256" key="2">
    <source>
        <dbReference type="ARBA" id="ARBA00008917"/>
    </source>
</evidence>
<evidence type="ECO:0000313" key="9">
    <source>
        <dbReference type="EMBL" id="KAL1876886.1"/>
    </source>
</evidence>
<keyword evidence="4 7" id="KW-0256">Endoplasmic reticulum</keyword>
<evidence type="ECO:0000256" key="4">
    <source>
        <dbReference type="ARBA" id="ARBA00022824"/>
    </source>
</evidence>
<reference evidence="9 10" key="1">
    <citation type="journal article" date="2024" name="Commun. Biol.">
        <title>Comparative genomic analysis of thermophilic fungi reveals convergent evolutionary adaptations and gene losses.</title>
        <authorList>
            <person name="Steindorff A.S."/>
            <person name="Aguilar-Pontes M.V."/>
            <person name="Robinson A.J."/>
            <person name="Andreopoulos B."/>
            <person name="LaButti K."/>
            <person name="Kuo A."/>
            <person name="Mondo S."/>
            <person name="Riley R."/>
            <person name="Otillar R."/>
            <person name="Haridas S."/>
            <person name="Lipzen A."/>
            <person name="Grimwood J."/>
            <person name="Schmutz J."/>
            <person name="Clum A."/>
            <person name="Reid I.D."/>
            <person name="Moisan M.C."/>
            <person name="Butler G."/>
            <person name="Nguyen T.T.M."/>
            <person name="Dewar K."/>
            <person name="Conant G."/>
            <person name="Drula E."/>
            <person name="Henrissat B."/>
            <person name="Hansel C."/>
            <person name="Singer S."/>
            <person name="Hutchinson M.I."/>
            <person name="de Vries R.P."/>
            <person name="Natvig D.O."/>
            <person name="Powell A.J."/>
            <person name="Tsang A."/>
            <person name="Grigoriev I.V."/>
        </authorList>
    </citation>
    <scope>NUCLEOTIDE SEQUENCE [LARGE SCALE GENOMIC DNA]</scope>
    <source>
        <strain evidence="9 10">ATCC 24622</strain>
    </source>
</reference>
<proteinExistence type="inferred from homology"/>
<comment type="caution">
    <text evidence="7">Lacks conserved residue(s) required for the propagation of feature annotation.</text>
</comment>
<dbReference type="InterPro" id="IPR007599">
    <property type="entry name" value="DER1"/>
</dbReference>
<accession>A0ABR3XLM1</accession>
<keyword evidence="6 7" id="KW-0472">Membrane</keyword>
<dbReference type="Proteomes" id="UP001586593">
    <property type="component" value="Unassembled WGS sequence"/>
</dbReference>
<feature type="transmembrane region" description="Helical" evidence="7">
    <location>
        <begin position="96"/>
        <end position="129"/>
    </location>
</feature>
<evidence type="ECO:0000256" key="5">
    <source>
        <dbReference type="ARBA" id="ARBA00022989"/>
    </source>
</evidence>
<organism evidence="9 10">
    <name type="scientific">Phialemonium thermophilum</name>
    <dbReference type="NCBI Taxonomy" id="223376"/>
    <lineage>
        <taxon>Eukaryota</taxon>
        <taxon>Fungi</taxon>
        <taxon>Dikarya</taxon>
        <taxon>Ascomycota</taxon>
        <taxon>Pezizomycotina</taxon>
        <taxon>Sordariomycetes</taxon>
        <taxon>Sordariomycetidae</taxon>
        <taxon>Cephalothecales</taxon>
        <taxon>Cephalothecaceae</taxon>
        <taxon>Phialemonium</taxon>
    </lineage>
</organism>
<dbReference type="PANTHER" id="PTHR11009">
    <property type="entry name" value="DER1-LIKE PROTEIN, DERLIN"/>
    <property type="match status" value="1"/>
</dbReference>
<evidence type="ECO:0000256" key="3">
    <source>
        <dbReference type="ARBA" id="ARBA00022692"/>
    </source>
</evidence>
<evidence type="ECO:0000313" key="10">
    <source>
        <dbReference type="Proteomes" id="UP001586593"/>
    </source>
</evidence>
<name>A0ABR3XLM1_9PEZI</name>
<evidence type="ECO:0000256" key="7">
    <source>
        <dbReference type="RuleBase" id="RU363059"/>
    </source>
</evidence>
<dbReference type="EMBL" id="JAZHXJ010000071">
    <property type="protein sequence ID" value="KAL1876886.1"/>
    <property type="molecule type" value="Genomic_DNA"/>
</dbReference>
<comment type="subcellular location">
    <subcellularLocation>
        <location evidence="1 7">Endoplasmic reticulum membrane</location>
        <topology evidence="1 7">Multi-pass membrane protein</topology>
    </subcellularLocation>
</comment>
<comment type="similarity">
    <text evidence="2 7">Belongs to the derlin family.</text>
</comment>
<feature type="transmembrane region" description="Helical" evidence="7">
    <location>
        <begin position="141"/>
        <end position="163"/>
    </location>
</feature>
<dbReference type="Pfam" id="PF04511">
    <property type="entry name" value="DER1"/>
    <property type="match status" value="1"/>
</dbReference>
<keyword evidence="10" id="KW-1185">Reference proteome</keyword>
<sequence>MSDIADAYWRAPPIARNFATAVLVTSIGCHFGLLPFSWFYFEPSQLLRIPPGIWRPMTSFFLSQPQLGIILDPYFLYQYLSQLEVGNPRFPRKEDVLWYLICVGTFIMVLCHFFTGHIFFLPALILALAYTTHQDMRGQQATFFFFTVPAQLVPYCMLVVSLLMSPGLLPLQIAGLVAAHLYDFLARIYPEFGGGPNLLKTPAFLSRLVTTPRIVQRAYGTAIRPSSGQGRPLGSATGSSAGGSVLPESWRSRGTGHRLGGD</sequence>
<keyword evidence="3 7" id="KW-0812">Transmembrane</keyword>
<gene>
    <name evidence="9" type="ORF">VTK73DRAFT_9039</name>
</gene>
<protein>
    <recommendedName>
        <fullName evidence="7">Derlin</fullName>
    </recommendedName>
</protein>